<evidence type="ECO:0000313" key="1">
    <source>
        <dbReference type="EMBL" id="KAI3821879.1"/>
    </source>
</evidence>
<accession>A0ACB9JNH0</accession>
<organism evidence="1 2">
    <name type="scientific">Smallanthus sonchifolius</name>
    <dbReference type="NCBI Taxonomy" id="185202"/>
    <lineage>
        <taxon>Eukaryota</taxon>
        <taxon>Viridiplantae</taxon>
        <taxon>Streptophyta</taxon>
        <taxon>Embryophyta</taxon>
        <taxon>Tracheophyta</taxon>
        <taxon>Spermatophyta</taxon>
        <taxon>Magnoliopsida</taxon>
        <taxon>eudicotyledons</taxon>
        <taxon>Gunneridae</taxon>
        <taxon>Pentapetalae</taxon>
        <taxon>asterids</taxon>
        <taxon>campanulids</taxon>
        <taxon>Asterales</taxon>
        <taxon>Asteraceae</taxon>
        <taxon>Asteroideae</taxon>
        <taxon>Heliantheae alliance</taxon>
        <taxon>Millerieae</taxon>
        <taxon>Smallanthus</taxon>
    </lineage>
</organism>
<evidence type="ECO:0000313" key="2">
    <source>
        <dbReference type="Proteomes" id="UP001056120"/>
    </source>
</evidence>
<protein>
    <submittedName>
        <fullName evidence="1">Uncharacterized protein</fullName>
    </submittedName>
</protein>
<keyword evidence="2" id="KW-1185">Reference proteome</keyword>
<reference evidence="2" key="1">
    <citation type="journal article" date="2022" name="Mol. Ecol. Resour.">
        <title>The genomes of chicory, endive, great burdock and yacon provide insights into Asteraceae palaeo-polyploidization history and plant inulin production.</title>
        <authorList>
            <person name="Fan W."/>
            <person name="Wang S."/>
            <person name="Wang H."/>
            <person name="Wang A."/>
            <person name="Jiang F."/>
            <person name="Liu H."/>
            <person name="Zhao H."/>
            <person name="Xu D."/>
            <person name="Zhang Y."/>
        </authorList>
    </citation>
    <scope>NUCLEOTIDE SEQUENCE [LARGE SCALE GENOMIC DNA]</scope>
    <source>
        <strain evidence="2">cv. Yunnan</strain>
    </source>
</reference>
<dbReference type="Proteomes" id="UP001056120">
    <property type="component" value="Linkage Group LG03"/>
</dbReference>
<name>A0ACB9JNH0_9ASTR</name>
<proteinExistence type="predicted"/>
<reference evidence="1 2" key="2">
    <citation type="journal article" date="2022" name="Mol. Ecol. Resour.">
        <title>The genomes of chicory, endive, great burdock and yacon provide insights into Asteraceae paleo-polyploidization history and plant inulin production.</title>
        <authorList>
            <person name="Fan W."/>
            <person name="Wang S."/>
            <person name="Wang H."/>
            <person name="Wang A."/>
            <person name="Jiang F."/>
            <person name="Liu H."/>
            <person name="Zhao H."/>
            <person name="Xu D."/>
            <person name="Zhang Y."/>
        </authorList>
    </citation>
    <scope>NUCLEOTIDE SEQUENCE [LARGE SCALE GENOMIC DNA]</scope>
    <source>
        <strain evidence="2">cv. Yunnan</strain>
        <tissue evidence="1">Leaves</tissue>
    </source>
</reference>
<gene>
    <name evidence="1" type="ORF">L1987_09454</name>
</gene>
<sequence length="118" mass="13463">MEAEDSDCDRVIRIVIIPEIQNDDKDVMMEEPVHACSLSGSKSKKVDFSTRCHSTIKDIDKELMVERGGGSRKMYKAHITSDWVLLLKLAIHETSGLDYSHNDDNRLVFTVNRYCDDS</sequence>
<comment type="caution">
    <text evidence="1">The sequence shown here is derived from an EMBL/GenBank/DDBJ whole genome shotgun (WGS) entry which is preliminary data.</text>
</comment>
<dbReference type="EMBL" id="CM042020">
    <property type="protein sequence ID" value="KAI3821879.1"/>
    <property type="molecule type" value="Genomic_DNA"/>
</dbReference>